<feature type="transmembrane region" description="Helical" evidence="6">
    <location>
        <begin position="519"/>
        <end position="540"/>
    </location>
</feature>
<accession>X6NN12</accession>
<evidence type="ECO:0000256" key="1">
    <source>
        <dbReference type="ARBA" id="ARBA00022618"/>
    </source>
</evidence>
<name>X6NN12_RETFI</name>
<evidence type="ECO:0000313" key="10">
    <source>
        <dbReference type="Proteomes" id="UP000023152"/>
    </source>
</evidence>
<dbReference type="SMART" id="SM01332">
    <property type="entry name" value="Cyclin_C"/>
    <property type="match status" value="1"/>
</dbReference>
<keyword evidence="2 4" id="KW-0195">Cyclin</keyword>
<dbReference type="Pfam" id="PF02984">
    <property type="entry name" value="Cyclin_C"/>
    <property type="match status" value="1"/>
</dbReference>
<dbReference type="PROSITE" id="PS00292">
    <property type="entry name" value="CYCLINS"/>
    <property type="match status" value="1"/>
</dbReference>
<dbReference type="Gene3D" id="1.10.472.10">
    <property type="entry name" value="Cyclin-like"/>
    <property type="match status" value="2"/>
</dbReference>
<comment type="caution">
    <text evidence="9">The sequence shown here is derived from an EMBL/GenBank/DDBJ whole genome shotgun (WGS) entry which is preliminary data.</text>
</comment>
<dbReference type="InterPro" id="IPR006671">
    <property type="entry name" value="Cyclin_N"/>
</dbReference>
<keyword evidence="6" id="KW-0812">Transmembrane</keyword>
<dbReference type="SMART" id="SM00385">
    <property type="entry name" value="CYCLIN"/>
    <property type="match status" value="2"/>
</dbReference>
<proteinExistence type="inferred from homology"/>
<keyword evidence="6" id="KW-0472">Membrane</keyword>
<evidence type="ECO:0000256" key="3">
    <source>
        <dbReference type="ARBA" id="ARBA00023306"/>
    </source>
</evidence>
<evidence type="ECO:0000313" key="9">
    <source>
        <dbReference type="EMBL" id="ETO26782.1"/>
    </source>
</evidence>
<evidence type="ECO:0000256" key="5">
    <source>
        <dbReference type="SAM" id="MobiDB-lite"/>
    </source>
</evidence>
<dbReference type="PANTHER" id="PTHR10177">
    <property type="entry name" value="CYCLINS"/>
    <property type="match status" value="1"/>
</dbReference>
<dbReference type="InterPro" id="IPR013763">
    <property type="entry name" value="Cyclin-like_dom"/>
</dbReference>
<dbReference type="InterPro" id="IPR048258">
    <property type="entry name" value="Cyclins_cyclin-box"/>
</dbReference>
<keyword evidence="3" id="KW-0131">Cell cycle</keyword>
<dbReference type="AlphaFoldDB" id="X6NN12"/>
<gene>
    <name evidence="9" type="ORF">RFI_10350</name>
</gene>
<evidence type="ECO:0000259" key="7">
    <source>
        <dbReference type="SMART" id="SM00385"/>
    </source>
</evidence>
<dbReference type="OrthoDB" id="5590282at2759"/>
<keyword evidence="1" id="KW-0132">Cell division</keyword>
<reference evidence="9 10" key="1">
    <citation type="journal article" date="2013" name="Curr. Biol.">
        <title>The Genome of the Foraminiferan Reticulomyxa filosa.</title>
        <authorList>
            <person name="Glockner G."/>
            <person name="Hulsmann N."/>
            <person name="Schleicher M."/>
            <person name="Noegel A.A."/>
            <person name="Eichinger L."/>
            <person name="Gallinger C."/>
            <person name="Pawlowski J."/>
            <person name="Sierra R."/>
            <person name="Euteneuer U."/>
            <person name="Pillet L."/>
            <person name="Moustafa A."/>
            <person name="Platzer M."/>
            <person name="Groth M."/>
            <person name="Szafranski K."/>
            <person name="Schliwa M."/>
        </authorList>
    </citation>
    <scope>NUCLEOTIDE SEQUENCE [LARGE SCALE GENOMIC DNA]</scope>
</reference>
<protein>
    <submittedName>
        <fullName evidence="9">Uncharacterized protein</fullName>
    </submittedName>
</protein>
<dbReference type="Proteomes" id="UP000023152">
    <property type="component" value="Unassembled WGS sequence"/>
</dbReference>
<dbReference type="GO" id="GO:0051301">
    <property type="term" value="P:cell division"/>
    <property type="evidence" value="ECO:0007669"/>
    <property type="project" value="UniProtKB-KW"/>
</dbReference>
<feature type="non-terminal residue" evidence="9">
    <location>
        <position position="1"/>
    </location>
</feature>
<evidence type="ECO:0000256" key="6">
    <source>
        <dbReference type="SAM" id="Phobius"/>
    </source>
</evidence>
<feature type="domain" description="Cyclin-like" evidence="7">
    <location>
        <begin position="334"/>
        <end position="456"/>
    </location>
</feature>
<dbReference type="Pfam" id="PF00134">
    <property type="entry name" value="Cyclin_N"/>
    <property type="match status" value="1"/>
</dbReference>
<dbReference type="SUPFAM" id="SSF47954">
    <property type="entry name" value="Cyclin-like"/>
    <property type="match status" value="2"/>
</dbReference>
<evidence type="ECO:0000256" key="4">
    <source>
        <dbReference type="RuleBase" id="RU000383"/>
    </source>
</evidence>
<keyword evidence="6" id="KW-1133">Transmembrane helix</keyword>
<dbReference type="EMBL" id="ASPP01007638">
    <property type="protein sequence ID" value="ETO26782.1"/>
    <property type="molecule type" value="Genomic_DNA"/>
</dbReference>
<feature type="transmembrane region" description="Helical" evidence="6">
    <location>
        <begin position="474"/>
        <end position="490"/>
    </location>
</feature>
<organism evidence="9 10">
    <name type="scientific">Reticulomyxa filosa</name>
    <dbReference type="NCBI Taxonomy" id="46433"/>
    <lineage>
        <taxon>Eukaryota</taxon>
        <taxon>Sar</taxon>
        <taxon>Rhizaria</taxon>
        <taxon>Retaria</taxon>
        <taxon>Foraminifera</taxon>
        <taxon>Monothalamids</taxon>
        <taxon>Reticulomyxidae</taxon>
        <taxon>Reticulomyxa</taxon>
    </lineage>
</organism>
<feature type="domain" description="Cyclin C-terminal" evidence="8">
    <location>
        <begin position="327"/>
        <end position="490"/>
    </location>
</feature>
<dbReference type="InterPro" id="IPR004367">
    <property type="entry name" value="Cyclin_C-dom"/>
</dbReference>
<keyword evidence="10" id="KW-1185">Reference proteome</keyword>
<comment type="similarity">
    <text evidence="4">Belongs to the cyclin family.</text>
</comment>
<dbReference type="InterPro" id="IPR036915">
    <property type="entry name" value="Cyclin-like_sf"/>
</dbReference>
<dbReference type="FunFam" id="1.10.472.10:FF:000001">
    <property type="entry name" value="G2/mitotic-specific cyclin"/>
    <property type="match status" value="1"/>
</dbReference>
<evidence type="ECO:0000259" key="8">
    <source>
        <dbReference type="SMART" id="SM01332"/>
    </source>
</evidence>
<sequence length="546" mass="64138">AELDNIPSTGGKKRRCVEQSSLLSDIKSDANSKGDKELCWEKCDQKTMDDNTQTNGIDKHDDNNALFYPFFNNNSTKKEQKDGDPNMQMTINWPTRMGSCQDVVMIMTNDVDSGNGEGDVSNHSSTKTITLQDDLFEQVAPGRLCFDQSKVDKDASHRIMFSEQSQNVAGWDQIDTFDDLACVPYINDIMRRLKETEGKYMHAMHPDYVTWQQEINNRMRIILLDWLIDVHRKFKLSHATLHLCVNLLDRYLGVAQVQKKHFQLVGCACLWLASKYHEIQCPEINDFLFSALKIIFLFFFFKKKKKRELIVQESKIVEALKFQFTVPTSLSFAQRFLKIGSYEGLSSDDQAALESLVWYLLDHCLMSYQLSRDLPSKIAASCLAYSLCHFRPHDIWVLNTRFFYYLLFLFWHAYEMGKGEWEKKKRKKKKKKPQYLEQETRYSIKDLYPTMKAIDTIVKTDKQKCKHKAVRKKYASMFFRQVIASLFFFFNTTHLDKINLKYYKVIGYEFYVLMELDHYFFFSLPSPFFFVGVMLAVFILREEKKE</sequence>
<evidence type="ECO:0000256" key="2">
    <source>
        <dbReference type="ARBA" id="ARBA00023127"/>
    </source>
</evidence>
<feature type="domain" description="Cyclin-like" evidence="7">
    <location>
        <begin position="225"/>
        <end position="318"/>
    </location>
</feature>
<feature type="region of interest" description="Disordered" evidence="5">
    <location>
        <begin position="1"/>
        <end position="20"/>
    </location>
</feature>
<dbReference type="InterPro" id="IPR039361">
    <property type="entry name" value="Cyclin"/>
</dbReference>